<gene>
    <name evidence="1" type="ORF">C7441_104131</name>
</gene>
<proteinExistence type="predicted"/>
<protein>
    <submittedName>
        <fullName evidence="1">Uncharacterized protein</fullName>
    </submittedName>
</protein>
<keyword evidence="2" id="KW-1185">Reference proteome</keyword>
<dbReference type="EMBL" id="QGGG01000004">
    <property type="protein sequence ID" value="PWJ84863.1"/>
    <property type="molecule type" value="Genomic_DNA"/>
</dbReference>
<evidence type="ECO:0000313" key="1">
    <source>
        <dbReference type="EMBL" id="PWJ84863.1"/>
    </source>
</evidence>
<name>A0A316C6B9_PSESE</name>
<evidence type="ECO:0000313" key="2">
    <source>
        <dbReference type="Proteomes" id="UP000245396"/>
    </source>
</evidence>
<organism evidence="1 2">
    <name type="scientific">Pseudaminobacter salicylatoxidans</name>
    <dbReference type="NCBI Taxonomy" id="93369"/>
    <lineage>
        <taxon>Bacteria</taxon>
        <taxon>Pseudomonadati</taxon>
        <taxon>Pseudomonadota</taxon>
        <taxon>Alphaproteobacteria</taxon>
        <taxon>Hyphomicrobiales</taxon>
        <taxon>Phyllobacteriaceae</taxon>
        <taxon>Pseudaminobacter</taxon>
    </lineage>
</organism>
<sequence length="67" mass="7763">MTKPTYDELENKLGQAYQIIGWLLDECGLFHTDEGQDTLTYFSSDAYDDAFLPWPKDPERMLAGRED</sequence>
<dbReference type="OrthoDB" id="9804924at2"/>
<dbReference type="Proteomes" id="UP000245396">
    <property type="component" value="Unassembled WGS sequence"/>
</dbReference>
<reference evidence="1 2" key="1">
    <citation type="submission" date="2018-05" db="EMBL/GenBank/DDBJ databases">
        <title>Genomic Encyclopedia of Type Strains, Phase IV (KMG-IV): sequencing the most valuable type-strain genomes for metagenomic binning, comparative biology and taxonomic classification.</title>
        <authorList>
            <person name="Goeker M."/>
        </authorList>
    </citation>
    <scope>NUCLEOTIDE SEQUENCE [LARGE SCALE GENOMIC DNA]</scope>
    <source>
        <strain evidence="1 2">DSM 6986</strain>
    </source>
</reference>
<comment type="caution">
    <text evidence="1">The sequence shown here is derived from an EMBL/GenBank/DDBJ whole genome shotgun (WGS) entry which is preliminary data.</text>
</comment>
<dbReference type="AlphaFoldDB" id="A0A316C6B9"/>
<dbReference type="RefSeq" id="WP_109612283.1">
    <property type="nucleotide sequence ID" value="NZ_QGGG01000004.1"/>
</dbReference>
<accession>A0A316C6B9</accession>